<keyword evidence="5" id="KW-1185">Reference proteome</keyword>
<dbReference type="NCBIfam" id="NF008525">
    <property type="entry name" value="PRK11460.1"/>
    <property type="match status" value="1"/>
</dbReference>
<dbReference type="PANTHER" id="PTHR10655">
    <property type="entry name" value="LYSOPHOSPHOLIPASE-RELATED"/>
    <property type="match status" value="1"/>
</dbReference>
<gene>
    <name evidence="4" type="primary">ypfH</name>
    <name evidence="4" type="ORF">I5803_17570</name>
</gene>
<dbReference type="RefSeq" id="WP_196987616.1">
    <property type="nucleotide sequence ID" value="NZ_JADWYS010000001.1"/>
</dbReference>
<dbReference type="Pfam" id="PF02230">
    <property type="entry name" value="Abhydrolase_2"/>
    <property type="match status" value="1"/>
</dbReference>
<protein>
    <submittedName>
        <fullName evidence="4">Esterase</fullName>
    </submittedName>
</protein>
<evidence type="ECO:0000256" key="2">
    <source>
        <dbReference type="ARBA" id="ARBA00022801"/>
    </source>
</evidence>
<comment type="caution">
    <text evidence="4">The sequence shown here is derived from an EMBL/GenBank/DDBJ whole genome shotgun (WGS) entry which is preliminary data.</text>
</comment>
<dbReference type="InterPro" id="IPR029058">
    <property type="entry name" value="AB_hydrolase_fold"/>
</dbReference>
<comment type="similarity">
    <text evidence="1">Belongs to the AB hydrolase superfamily. AB hydrolase 2 family.</text>
</comment>
<dbReference type="PANTHER" id="PTHR10655:SF17">
    <property type="entry name" value="LYSOPHOSPHOLIPASE-LIKE PROTEIN 1"/>
    <property type="match status" value="1"/>
</dbReference>
<accession>A0A931H702</accession>
<evidence type="ECO:0000313" key="4">
    <source>
        <dbReference type="EMBL" id="MBG9389844.1"/>
    </source>
</evidence>
<proteinExistence type="inferred from homology"/>
<name>A0A931H702_9BURK</name>
<evidence type="ECO:0000313" key="5">
    <source>
        <dbReference type="Proteomes" id="UP000651050"/>
    </source>
</evidence>
<dbReference type="EMBL" id="JADWYS010000001">
    <property type="protein sequence ID" value="MBG9389844.1"/>
    <property type="molecule type" value="Genomic_DNA"/>
</dbReference>
<organism evidence="4 5">
    <name type="scientific">Caenimonas aquaedulcis</name>
    <dbReference type="NCBI Taxonomy" id="2793270"/>
    <lineage>
        <taxon>Bacteria</taxon>
        <taxon>Pseudomonadati</taxon>
        <taxon>Pseudomonadota</taxon>
        <taxon>Betaproteobacteria</taxon>
        <taxon>Burkholderiales</taxon>
        <taxon>Comamonadaceae</taxon>
        <taxon>Caenimonas</taxon>
    </lineage>
</organism>
<feature type="domain" description="Phospholipase/carboxylesterase/thioesterase" evidence="3">
    <location>
        <begin position="8"/>
        <end position="205"/>
    </location>
</feature>
<evidence type="ECO:0000259" key="3">
    <source>
        <dbReference type="Pfam" id="PF02230"/>
    </source>
</evidence>
<dbReference type="InterPro" id="IPR003140">
    <property type="entry name" value="PLipase/COase/thioEstase"/>
</dbReference>
<reference evidence="4" key="1">
    <citation type="submission" date="2020-11" db="EMBL/GenBank/DDBJ databases">
        <title>Bacterial whole genome sequence for Caenimonas sp. DR4.4.</title>
        <authorList>
            <person name="Le V."/>
            <person name="Ko S.-R."/>
            <person name="Ahn C.-Y."/>
            <person name="Oh H.-M."/>
        </authorList>
    </citation>
    <scope>NUCLEOTIDE SEQUENCE</scope>
    <source>
        <strain evidence="4">DR4.4</strain>
    </source>
</reference>
<dbReference type="Proteomes" id="UP000651050">
    <property type="component" value="Unassembled WGS sequence"/>
</dbReference>
<dbReference type="GO" id="GO:0016787">
    <property type="term" value="F:hydrolase activity"/>
    <property type="evidence" value="ECO:0007669"/>
    <property type="project" value="UniProtKB-KW"/>
</dbReference>
<keyword evidence="2" id="KW-0378">Hydrolase</keyword>
<dbReference type="Gene3D" id="3.40.50.1820">
    <property type="entry name" value="alpha/beta hydrolase"/>
    <property type="match status" value="1"/>
</dbReference>
<dbReference type="InterPro" id="IPR050565">
    <property type="entry name" value="LYPA1-2/EST-like"/>
</dbReference>
<sequence length="212" mass="22398">MSTAQGAVVVQQPEGAAEHLFLLFHGVGSDAPNLAPLGRTLAQAFPRAAVISVAAPHVSDFGSGRQWFSVSGVTEANRLARVEAAMPAFAATVREWQARFGVGPQATTLVGFSQGSIMALESARLGQALAGRIVAFAGRFSVLPQQAPPDTTLHLIHGEADPVIPAAQTRIAAERLRVLGADVTADFFPSAAHEITPDMQRSMIDRLTRRVL</sequence>
<evidence type="ECO:0000256" key="1">
    <source>
        <dbReference type="ARBA" id="ARBA00006499"/>
    </source>
</evidence>
<dbReference type="SUPFAM" id="SSF53474">
    <property type="entry name" value="alpha/beta-Hydrolases"/>
    <property type="match status" value="1"/>
</dbReference>
<dbReference type="AlphaFoldDB" id="A0A931H702"/>